<evidence type="ECO:0000313" key="5">
    <source>
        <dbReference type="Proteomes" id="UP000487350"/>
    </source>
</evidence>
<evidence type="ECO:0000313" key="4">
    <source>
        <dbReference type="EMBL" id="MRD49093.1"/>
    </source>
</evidence>
<proteinExistence type="predicted"/>
<dbReference type="Pfam" id="PF07331">
    <property type="entry name" value="TctB"/>
    <property type="match status" value="1"/>
</dbReference>
<gene>
    <name evidence="4" type="ORF">GHT07_17595</name>
</gene>
<dbReference type="Proteomes" id="UP000487350">
    <property type="component" value="Unassembled WGS sequence"/>
</dbReference>
<reference evidence="4 5" key="1">
    <citation type="submission" date="2019-11" db="EMBL/GenBank/DDBJ databases">
        <title>Caenimonas koreensis gen. nov., sp. nov., isolated from activated sludge.</title>
        <authorList>
            <person name="Seung H.R."/>
        </authorList>
    </citation>
    <scope>NUCLEOTIDE SEQUENCE [LARGE SCALE GENOMIC DNA]</scope>
    <source>
        <strain evidence="4 5">EMB320</strain>
    </source>
</reference>
<organism evidence="4 5">
    <name type="scientific">Caenimonas koreensis DSM 17982</name>
    <dbReference type="NCBI Taxonomy" id="1121255"/>
    <lineage>
        <taxon>Bacteria</taxon>
        <taxon>Pseudomonadati</taxon>
        <taxon>Pseudomonadota</taxon>
        <taxon>Betaproteobacteria</taxon>
        <taxon>Burkholderiales</taxon>
        <taxon>Comamonadaceae</taxon>
        <taxon>Caenimonas</taxon>
    </lineage>
</organism>
<feature type="transmembrane region" description="Helical" evidence="2">
    <location>
        <begin position="30"/>
        <end position="50"/>
    </location>
</feature>
<feature type="transmembrane region" description="Helical" evidence="2">
    <location>
        <begin position="62"/>
        <end position="81"/>
    </location>
</feature>
<feature type="region of interest" description="Disordered" evidence="1">
    <location>
        <begin position="1"/>
        <end position="25"/>
    </location>
</feature>
<comment type="caution">
    <text evidence="4">The sequence shown here is derived from an EMBL/GenBank/DDBJ whole genome shotgun (WGS) entry which is preliminary data.</text>
</comment>
<feature type="domain" description="DUF1468" evidence="3">
    <location>
        <begin position="37"/>
        <end position="187"/>
    </location>
</feature>
<feature type="transmembrane region" description="Helical" evidence="2">
    <location>
        <begin position="126"/>
        <end position="143"/>
    </location>
</feature>
<feature type="transmembrane region" description="Helical" evidence="2">
    <location>
        <begin position="155"/>
        <end position="178"/>
    </location>
</feature>
<protein>
    <recommendedName>
        <fullName evidence="3">DUF1468 domain-containing protein</fullName>
    </recommendedName>
</protein>
<dbReference type="AlphaFoldDB" id="A0A844B7F3"/>
<keyword evidence="2" id="KW-0812">Transmembrane</keyword>
<dbReference type="OrthoDB" id="8909646at2"/>
<keyword evidence="2" id="KW-1133">Transmembrane helix</keyword>
<accession>A0A844B7F3</accession>
<dbReference type="InterPro" id="IPR009936">
    <property type="entry name" value="DUF1468"/>
</dbReference>
<name>A0A844B7F3_9BURK</name>
<keyword evidence="5" id="KW-1185">Reference proteome</keyword>
<dbReference type="EMBL" id="WJBU01000019">
    <property type="protein sequence ID" value="MRD49093.1"/>
    <property type="molecule type" value="Genomic_DNA"/>
</dbReference>
<sequence>MTESSHDNPLPATSSNDEERRPPQSDLKDAIGWTALGIAIVIGSVTMDRLERQNINPYTAPGLLPGLLGLVMILLGVVLFIRSIERGAFKSAALPSTALEREERKRVGIATLLCLGYSVVLVGHGIPFWLASTIYVTASILIFRRMSGYEAERKFSARSLVSALVIGAAASVITFIVFEKLFLVRLP</sequence>
<dbReference type="RefSeq" id="WP_153586402.1">
    <property type="nucleotide sequence ID" value="NZ_WJBU01000019.1"/>
</dbReference>
<evidence type="ECO:0000259" key="3">
    <source>
        <dbReference type="Pfam" id="PF07331"/>
    </source>
</evidence>
<evidence type="ECO:0000256" key="2">
    <source>
        <dbReference type="SAM" id="Phobius"/>
    </source>
</evidence>
<keyword evidence="2" id="KW-0472">Membrane</keyword>
<evidence type="ECO:0000256" key="1">
    <source>
        <dbReference type="SAM" id="MobiDB-lite"/>
    </source>
</evidence>